<name>A0A9P6YW30_9FUNG</name>
<evidence type="ECO:0000259" key="2">
    <source>
        <dbReference type="Pfam" id="PF01764"/>
    </source>
</evidence>
<comment type="caution">
    <text evidence="3">The sequence shown here is derived from an EMBL/GenBank/DDBJ whole genome shotgun (WGS) entry which is preliminary data.</text>
</comment>
<keyword evidence="4" id="KW-1185">Reference proteome</keyword>
<keyword evidence="1" id="KW-0812">Transmembrane</keyword>
<feature type="domain" description="Fungal lipase-type" evidence="2">
    <location>
        <begin position="262"/>
        <end position="421"/>
    </location>
</feature>
<gene>
    <name evidence="3" type="ORF">G6F50_010007</name>
</gene>
<dbReference type="InterPro" id="IPR029058">
    <property type="entry name" value="AB_hydrolase_fold"/>
</dbReference>
<feature type="transmembrane region" description="Helical" evidence="1">
    <location>
        <begin position="59"/>
        <end position="79"/>
    </location>
</feature>
<keyword evidence="1" id="KW-1133">Transmembrane helix</keyword>
<organism evidence="3 4">
    <name type="scientific">Rhizopus delemar</name>
    <dbReference type="NCBI Taxonomy" id="936053"/>
    <lineage>
        <taxon>Eukaryota</taxon>
        <taxon>Fungi</taxon>
        <taxon>Fungi incertae sedis</taxon>
        <taxon>Mucoromycota</taxon>
        <taxon>Mucoromycotina</taxon>
        <taxon>Mucoromycetes</taxon>
        <taxon>Mucorales</taxon>
        <taxon>Mucorineae</taxon>
        <taxon>Rhizopodaceae</taxon>
        <taxon>Rhizopus</taxon>
    </lineage>
</organism>
<evidence type="ECO:0000256" key="1">
    <source>
        <dbReference type="SAM" id="Phobius"/>
    </source>
</evidence>
<dbReference type="PANTHER" id="PTHR45856:SF24">
    <property type="entry name" value="FUNGAL LIPASE-LIKE DOMAIN-CONTAINING PROTEIN"/>
    <property type="match status" value="1"/>
</dbReference>
<keyword evidence="1" id="KW-0472">Membrane</keyword>
<dbReference type="EMBL" id="JAANIU010002090">
    <property type="protein sequence ID" value="KAG1565508.1"/>
    <property type="molecule type" value="Genomic_DNA"/>
</dbReference>
<dbReference type="Gene3D" id="3.40.50.1820">
    <property type="entry name" value="alpha/beta hydrolase"/>
    <property type="match status" value="1"/>
</dbReference>
<dbReference type="CDD" id="cd00519">
    <property type="entry name" value="Lipase_3"/>
    <property type="match status" value="1"/>
</dbReference>
<dbReference type="SUPFAM" id="SSF53474">
    <property type="entry name" value="alpha/beta-Hydrolases"/>
    <property type="match status" value="1"/>
</dbReference>
<dbReference type="GO" id="GO:0006629">
    <property type="term" value="P:lipid metabolic process"/>
    <property type="evidence" value="ECO:0007669"/>
    <property type="project" value="InterPro"/>
</dbReference>
<dbReference type="Proteomes" id="UP000740926">
    <property type="component" value="Unassembled WGS sequence"/>
</dbReference>
<proteinExistence type="predicted"/>
<dbReference type="PANTHER" id="PTHR45856">
    <property type="entry name" value="ALPHA/BETA-HYDROLASES SUPERFAMILY PROTEIN"/>
    <property type="match status" value="1"/>
</dbReference>
<reference evidence="3 4" key="1">
    <citation type="journal article" date="2020" name="Microb. Genom.">
        <title>Genetic diversity of clinical and environmental Mucorales isolates obtained from an investigation of mucormycosis cases among solid organ transplant recipients.</title>
        <authorList>
            <person name="Nguyen M.H."/>
            <person name="Kaul D."/>
            <person name="Muto C."/>
            <person name="Cheng S.J."/>
            <person name="Richter R.A."/>
            <person name="Bruno V.M."/>
            <person name="Liu G."/>
            <person name="Beyhan S."/>
            <person name="Sundermann A.J."/>
            <person name="Mounaud S."/>
            <person name="Pasculle A.W."/>
            <person name="Nierman W.C."/>
            <person name="Driscoll E."/>
            <person name="Cumbie R."/>
            <person name="Clancy C.J."/>
            <person name="Dupont C.L."/>
        </authorList>
    </citation>
    <scope>NUCLEOTIDE SEQUENCE [LARGE SCALE GENOMIC DNA]</scope>
    <source>
        <strain evidence="3 4">GL24</strain>
    </source>
</reference>
<protein>
    <recommendedName>
        <fullName evidence="2">Fungal lipase-type domain-containing protein</fullName>
    </recommendedName>
</protein>
<evidence type="ECO:0000313" key="3">
    <source>
        <dbReference type="EMBL" id="KAG1565508.1"/>
    </source>
</evidence>
<sequence>MRDIPSQQYLKEVPKAPEDAFIRTATPSNLTEWIVYFIHRFQSGKRYRPSGYWRYALGVYKNLFLCFYFNWLAIFTAPISSLAFLLSYPIISGFLFFFELGLKLFMDGMGGNHLMKLISRDYGFGFGMISWGAPELLLSKQTGELIRTTLPSLGKPSPFSTDHRNRVFDISIAQTMLVLSALVYERDDEKVREAHQSNLDHQKNLTKDMEQRMHRLVSESEASIRHIAQQYGLQFAGMTELKSLGGPFCGLYWSEDHPMMIVALKGTTPTNYSEFLVDATLQRTDARTYLFGSAHEGFYDSLFPTHMDDEHSGDPYYAIQTAVVQRAQEMQARFQQPIQLWVTGHSLGAAMGSLLFARWLKCPGDIEPYCTLRDCYMFGTPAVGDSDFASEFASYSNLPLHRTSTLWRVINQSDLICHLPPGYNSPTIGHYAPRTDFFNYSHVGHAVQITHPILNPKPLKAYPSHYETNLNVILSSGLWKKAWSQTAAKQELKHSTAKKSKYAKTSDTYYSAWTKYGVDRLGLDPISFIESLYPFFMRDHLPIHYFNGLERAREYQMLVEQGITQ</sequence>
<dbReference type="InterPro" id="IPR002921">
    <property type="entry name" value="Fungal_lipase-type"/>
</dbReference>
<accession>A0A9P6YW30</accession>
<dbReference type="AlphaFoldDB" id="A0A9P6YW30"/>
<dbReference type="InterPro" id="IPR051218">
    <property type="entry name" value="Sec_MonoDiacylglyc_Lipase"/>
</dbReference>
<evidence type="ECO:0000313" key="4">
    <source>
        <dbReference type="Proteomes" id="UP000740926"/>
    </source>
</evidence>
<dbReference type="Pfam" id="PF01764">
    <property type="entry name" value="Lipase_3"/>
    <property type="match status" value="1"/>
</dbReference>